<feature type="region of interest" description="Disordered" evidence="1">
    <location>
        <begin position="493"/>
        <end position="513"/>
    </location>
</feature>
<dbReference type="GO" id="GO:0004721">
    <property type="term" value="F:phosphoprotein phosphatase activity"/>
    <property type="evidence" value="ECO:0007669"/>
    <property type="project" value="TreeGrafter"/>
</dbReference>
<dbReference type="InterPro" id="IPR029052">
    <property type="entry name" value="Metallo-depent_PP-like"/>
</dbReference>
<keyword evidence="2" id="KW-0812">Transmembrane</keyword>
<dbReference type="SUPFAM" id="SSF56300">
    <property type="entry name" value="Metallo-dependent phosphatases"/>
    <property type="match status" value="1"/>
</dbReference>
<reference evidence="4 5" key="1">
    <citation type="journal article" date="2011" name="PLoS Pathog.">
        <title>Endophytic Life Strategies Decoded by Genome and Transcriptome Analyses of the Mutualistic Root Symbiont Piriformospora indica.</title>
        <authorList>
            <person name="Zuccaro A."/>
            <person name="Lahrmann U."/>
            <person name="Guldener U."/>
            <person name="Langen G."/>
            <person name="Pfiffi S."/>
            <person name="Biedenkopf D."/>
            <person name="Wong P."/>
            <person name="Samans B."/>
            <person name="Grimm C."/>
            <person name="Basiewicz M."/>
            <person name="Murat C."/>
            <person name="Martin F."/>
            <person name="Kogel K.H."/>
        </authorList>
    </citation>
    <scope>NUCLEOTIDE SEQUENCE [LARGE SCALE GENOMIC DNA]</scope>
    <source>
        <strain evidence="4 5">DSM 11827</strain>
    </source>
</reference>
<dbReference type="FunCoup" id="G4TMY3">
    <property type="interactions" value="41"/>
</dbReference>
<feature type="compositionally biased region" description="Polar residues" evidence="1">
    <location>
        <begin position="74"/>
        <end position="88"/>
    </location>
</feature>
<dbReference type="InParanoid" id="G4TMY3"/>
<dbReference type="STRING" id="1109443.G4TMY3"/>
<keyword evidence="5" id="KW-1185">Reference proteome</keyword>
<proteinExistence type="predicted"/>
<dbReference type="HOGENOM" id="CLU_398546_0_0_1"/>
<evidence type="ECO:0000313" key="4">
    <source>
        <dbReference type="EMBL" id="CCA72678.1"/>
    </source>
</evidence>
<dbReference type="eggNOG" id="KOG1432">
    <property type="taxonomic scope" value="Eukaryota"/>
</dbReference>
<evidence type="ECO:0000256" key="1">
    <source>
        <dbReference type="SAM" id="MobiDB-lite"/>
    </source>
</evidence>
<dbReference type="Gene3D" id="3.60.21.10">
    <property type="match status" value="1"/>
</dbReference>
<dbReference type="PANTHER" id="PTHR32440:SF0">
    <property type="entry name" value="PHOSPHATASE DCR2-RELATED"/>
    <property type="match status" value="1"/>
</dbReference>
<dbReference type="Proteomes" id="UP000007148">
    <property type="component" value="Unassembled WGS sequence"/>
</dbReference>
<dbReference type="AlphaFoldDB" id="G4TMY3"/>
<accession>G4TMY3</accession>
<dbReference type="EMBL" id="CAFZ01000177">
    <property type="protein sequence ID" value="CCA72678.1"/>
    <property type="molecule type" value="Genomic_DNA"/>
</dbReference>
<feature type="region of interest" description="Disordered" evidence="1">
    <location>
        <begin position="66"/>
        <end position="88"/>
    </location>
</feature>
<feature type="domain" description="Calcineurin-like phosphoesterase" evidence="3">
    <location>
        <begin position="298"/>
        <end position="398"/>
    </location>
</feature>
<dbReference type="OrthoDB" id="783096at2759"/>
<keyword evidence="2" id="KW-1133">Transmembrane helix</keyword>
<evidence type="ECO:0000256" key="2">
    <source>
        <dbReference type="SAM" id="Phobius"/>
    </source>
</evidence>
<dbReference type="GO" id="GO:0005737">
    <property type="term" value="C:cytoplasm"/>
    <property type="evidence" value="ECO:0007669"/>
    <property type="project" value="TreeGrafter"/>
</dbReference>
<organism evidence="4 5">
    <name type="scientific">Serendipita indica (strain DSM 11827)</name>
    <name type="common">Root endophyte fungus</name>
    <name type="synonym">Piriformospora indica</name>
    <dbReference type="NCBI Taxonomy" id="1109443"/>
    <lineage>
        <taxon>Eukaryota</taxon>
        <taxon>Fungi</taxon>
        <taxon>Dikarya</taxon>
        <taxon>Basidiomycota</taxon>
        <taxon>Agaricomycotina</taxon>
        <taxon>Agaricomycetes</taxon>
        <taxon>Sebacinales</taxon>
        <taxon>Serendipitaceae</taxon>
        <taxon>Serendipita</taxon>
    </lineage>
</organism>
<dbReference type="InterPro" id="IPR004843">
    <property type="entry name" value="Calcineurin-like_PHP"/>
</dbReference>
<protein>
    <submittedName>
        <fullName evidence="4">Related to DCR2-dosage-dependent cell cycle regulator</fullName>
    </submittedName>
</protein>
<name>G4TMY3_SERID</name>
<dbReference type="OMA" id="AKPNALM"/>
<evidence type="ECO:0000313" key="5">
    <source>
        <dbReference type="Proteomes" id="UP000007148"/>
    </source>
</evidence>
<evidence type="ECO:0000259" key="3">
    <source>
        <dbReference type="Pfam" id="PF00149"/>
    </source>
</evidence>
<dbReference type="PANTHER" id="PTHR32440">
    <property type="entry name" value="PHOSPHATASE DCR2-RELATED-RELATED"/>
    <property type="match status" value="1"/>
</dbReference>
<feature type="transmembrane region" description="Helical" evidence="2">
    <location>
        <begin position="18"/>
        <end position="39"/>
    </location>
</feature>
<keyword evidence="2" id="KW-0472">Membrane</keyword>
<sequence length="664" mass="74875">MKTPEIVKRILKMSFKGLIFPVTTFVGFAIVLSFVQVLYKPSAGPTKAQRIGWQEWDLVYFGEATAQDKPRPTPNNTNGVEDTSTDWWNTPDDSQDWTGSSLPLDQWLPLQPHDTGLTEIALTRCFVDHAYGFCYPDSTPEQDSKFGKWTRVERDVQAKTSIYYLSFYYRRTRRLDVPLITDLKLLAKGEENTLPNLSEWRGVAHSVRDGVMGQPALFLWYKLGPPMSQMDLVDVEHMVTEIDILNGEGRPFYGFEKLSPPLATGRAGQSEDVHLVYRRGIKNPPRAKPLHFSHSGHFKIMQVADLHFSVSHGQCKDTDLTPCEQGDDMSLALLERTLDLERPDLVVFSGDQLNGQGTSWDPRSVLAKFAGPVIDRGIAWAAVLGNHDEDDGDLTRTELIKVMRNMPYSLVELGPSDVHGAGNYVLKVRSPDPSRTQLLTLYFLDSGSYSAGVWDWFGFTPTEYDYLRQSQIDWFLHESSLVSKLERPWHPDGGRDLGHSWRRSTQGKRRQEEQRKLLKPNAMMFYHIPIPETYSTADIDYSSNQALEIGTPAGKGSPKKNDGFFEKALLNATESEQGGREVKVVANGHVHIADNCRRVLGIWFCFNGGSSYSGYGKVGFDRRFRIFNITDWGETITTYERTEKGKLVDPIVLVGNGGPSPYDG</sequence>
<gene>
    <name evidence="4" type="ORF">PIIN_06615</name>
</gene>
<comment type="caution">
    <text evidence="4">The sequence shown here is derived from an EMBL/GenBank/DDBJ whole genome shotgun (WGS) entry which is preliminary data.</text>
</comment>
<dbReference type="Pfam" id="PF00149">
    <property type="entry name" value="Metallophos"/>
    <property type="match status" value="1"/>
</dbReference>
<dbReference type="CDD" id="cd07383">
    <property type="entry name" value="MPP_Dcr2"/>
    <property type="match status" value="1"/>
</dbReference>